<protein>
    <submittedName>
        <fullName evidence="3">Bifunctional nuclease family protein</fullName>
    </submittedName>
</protein>
<evidence type="ECO:0000259" key="1">
    <source>
        <dbReference type="PROSITE" id="PS50151"/>
    </source>
</evidence>
<proteinExistence type="predicted"/>
<evidence type="ECO:0000259" key="2">
    <source>
        <dbReference type="PROSITE" id="PS51658"/>
    </source>
</evidence>
<comment type="caution">
    <text evidence="3">The sequence shown here is derived from an EMBL/GenBank/DDBJ whole genome shotgun (WGS) entry which is preliminary data.</text>
</comment>
<evidence type="ECO:0000313" key="4">
    <source>
        <dbReference type="Proteomes" id="UP000646484"/>
    </source>
</evidence>
<dbReference type="Pfam" id="PF02151">
    <property type="entry name" value="UVR"/>
    <property type="match status" value="1"/>
</dbReference>
<dbReference type="Gene3D" id="3.10.690.10">
    <property type="entry name" value="Bifunctional nuclease domain"/>
    <property type="match status" value="1"/>
</dbReference>
<dbReference type="PANTHER" id="PTHR15160">
    <property type="entry name" value="VON HIPPEL-LINDAU PROTEIN"/>
    <property type="match status" value="1"/>
</dbReference>
<sequence length="195" mass="22232">MDRIRLKVFGLSYQSMSTTGAYALVLAEEHDAFRIPIIIGIAEAQSIAIQLEHLDSQRPLTHDLVKNLADSLGATLEEVSIYHWEAGIFYSELRFRRGEEILKIDSRTSDAVALALRYNCPIYITREVIIQTAIPIADTSIIKEHLEKVQAEIAKVKESELTEEDLQRLLEEAVKNEDYENASRYRDLLKSRKGE</sequence>
<dbReference type="InterPro" id="IPR003729">
    <property type="entry name" value="Bi_nuclease_dom"/>
</dbReference>
<dbReference type="PANTHER" id="PTHR15160:SF1">
    <property type="entry name" value="VON HIPPEL-LINDAU DISEASE TUMOR SUPPRESSOR"/>
    <property type="match status" value="1"/>
</dbReference>
<gene>
    <name evidence="3" type="ORF">H8S64_05870</name>
</gene>
<evidence type="ECO:0000313" key="3">
    <source>
        <dbReference type="EMBL" id="MBC5620620.1"/>
    </source>
</evidence>
<dbReference type="InterPro" id="IPR036104">
    <property type="entry name" value="BFN_sf"/>
</dbReference>
<keyword evidence="4" id="KW-1185">Reference proteome</keyword>
<dbReference type="RefSeq" id="WP_099292393.1">
    <property type="nucleotide sequence ID" value="NZ_JACOOH010000002.1"/>
</dbReference>
<dbReference type="Proteomes" id="UP000646484">
    <property type="component" value="Unassembled WGS sequence"/>
</dbReference>
<dbReference type="PROSITE" id="PS50151">
    <property type="entry name" value="UVR"/>
    <property type="match status" value="1"/>
</dbReference>
<accession>A0ABR7CZ74</accession>
<dbReference type="Pfam" id="PF02577">
    <property type="entry name" value="BFN_dom"/>
    <property type="match status" value="1"/>
</dbReference>
<organism evidence="3 4">
    <name type="scientific">Butyricimonas hominis</name>
    <dbReference type="NCBI Taxonomy" id="2763032"/>
    <lineage>
        <taxon>Bacteria</taxon>
        <taxon>Pseudomonadati</taxon>
        <taxon>Bacteroidota</taxon>
        <taxon>Bacteroidia</taxon>
        <taxon>Bacteroidales</taxon>
        <taxon>Odoribacteraceae</taxon>
        <taxon>Butyricimonas</taxon>
    </lineage>
</organism>
<dbReference type="PROSITE" id="PS51658">
    <property type="entry name" value="BFN"/>
    <property type="match status" value="1"/>
</dbReference>
<feature type="domain" description="BFN" evidence="2">
    <location>
        <begin position="3"/>
        <end position="136"/>
    </location>
</feature>
<reference evidence="3 4" key="1">
    <citation type="submission" date="2020-08" db="EMBL/GenBank/DDBJ databases">
        <title>Genome public.</title>
        <authorList>
            <person name="Liu C."/>
            <person name="Sun Q."/>
        </authorList>
    </citation>
    <scope>NUCLEOTIDE SEQUENCE [LARGE SCALE GENOMIC DNA]</scope>
    <source>
        <strain evidence="3 4">NSJ-56</strain>
    </source>
</reference>
<feature type="domain" description="UVR" evidence="1">
    <location>
        <begin position="160"/>
        <end position="195"/>
    </location>
</feature>
<dbReference type="SUPFAM" id="SSF103256">
    <property type="entry name" value="Hypothetical protein TM0160"/>
    <property type="match status" value="1"/>
</dbReference>
<name>A0ABR7CZ74_9BACT</name>
<dbReference type="InterPro" id="IPR001943">
    <property type="entry name" value="UVR_dom"/>
</dbReference>
<dbReference type="EMBL" id="JACOOH010000002">
    <property type="protein sequence ID" value="MBC5620620.1"/>
    <property type="molecule type" value="Genomic_DNA"/>
</dbReference>